<dbReference type="InterPro" id="IPR014464">
    <property type="entry name" value="CvfB_fam"/>
</dbReference>
<dbReference type="InterPro" id="IPR040764">
    <property type="entry name" value="CvfB_WH"/>
</dbReference>
<dbReference type="Proteomes" id="UP001139344">
    <property type="component" value="Unassembled WGS sequence"/>
</dbReference>
<dbReference type="Gene3D" id="2.40.50.140">
    <property type="entry name" value="Nucleic acid-binding proteins"/>
    <property type="match status" value="1"/>
</dbReference>
<dbReference type="InterPro" id="IPR036388">
    <property type="entry name" value="WH-like_DNA-bd_sf"/>
</dbReference>
<reference evidence="4" key="1">
    <citation type="submission" date="2021-12" db="EMBL/GenBank/DDBJ databases">
        <title>Description of Gramella crocea sp. nov., a new bacterium isolated from activated sludge.</title>
        <authorList>
            <person name="Zhang X."/>
        </authorList>
    </citation>
    <scope>NUCLEOTIDE SEQUENCE</scope>
    <source>
        <strain evidence="4">YB25</strain>
    </source>
</reference>
<dbReference type="EMBL" id="JAJSON010000023">
    <property type="protein sequence ID" value="MCG9972063.1"/>
    <property type="molecule type" value="Genomic_DNA"/>
</dbReference>
<dbReference type="RefSeq" id="WP_240098930.1">
    <property type="nucleotide sequence ID" value="NZ_JAJSON010000023.1"/>
</dbReference>
<evidence type="ECO:0000259" key="3">
    <source>
        <dbReference type="Pfam" id="PF17783"/>
    </source>
</evidence>
<dbReference type="InterPro" id="IPR012340">
    <property type="entry name" value="NA-bd_OB-fold"/>
</dbReference>
<dbReference type="Gene3D" id="1.10.10.10">
    <property type="entry name" value="Winged helix-like DNA-binding domain superfamily/Winged helix DNA-binding domain"/>
    <property type="match status" value="1"/>
</dbReference>
<evidence type="ECO:0000313" key="4">
    <source>
        <dbReference type="EMBL" id="MCG9972063.1"/>
    </source>
</evidence>
<gene>
    <name evidence="4" type="ORF">LU635_10490</name>
</gene>
<feature type="domain" description="Conserved virulence factor B-like winged helix" evidence="3">
    <location>
        <begin position="218"/>
        <end position="275"/>
    </location>
</feature>
<protein>
    <submittedName>
        <fullName evidence="4">S1-like domain-containing RNA-binding protein</fullName>
    </submittedName>
</protein>
<organism evidence="4 5">
    <name type="scientific">Christiangramia crocea</name>
    <dbReference type="NCBI Taxonomy" id="2904124"/>
    <lineage>
        <taxon>Bacteria</taxon>
        <taxon>Pseudomonadati</taxon>
        <taxon>Bacteroidota</taxon>
        <taxon>Flavobacteriia</taxon>
        <taxon>Flavobacteriales</taxon>
        <taxon>Flavobacteriaceae</taxon>
        <taxon>Christiangramia</taxon>
    </lineage>
</organism>
<proteinExistence type="inferred from homology"/>
<name>A0A9X2A8P5_9FLAO</name>
<evidence type="ECO:0000313" key="5">
    <source>
        <dbReference type="Proteomes" id="UP001139344"/>
    </source>
</evidence>
<keyword evidence="5" id="KW-1185">Reference proteome</keyword>
<dbReference type="PANTHER" id="PTHR37296">
    <property type="entry name" value="CONSERVED VIRULENCE FACTOR B"/>
    <property type="match status" value="1"/>
</dbReference>
<evidence type="ECO:0000259" key="2">
    <source>
        <dbReference type="Pfam" id="PF13509"/>
    </source>
</evidence>
<dbReference type="PANTHER" id="PTHR37296:SF1">
    <property type="entry name" value="CONSERVED VIRULENCE FACTOR B"/>
    <property type="match status" value="1"/>
</dbReference>
<accession>A0A9X2A8P5</accession>
<comment type="similarity">
    <text evidence="1">Belongs to the CvfB family.</text>
</comment>
<dbReference type="AlphaFoldDB" id="A0A9X2A8P5"/>
<evidence type="ECO:0000256" key="1">
    <source>
        <dbReference type="PIRNR" id="PIRNR012524"/>
    </source>
</evidence>
<dbReference type="Pfam" id="PF17783">
    <property type="entry name" value="WHD_CvfB"/>
    <property type="match status" value="1"/>
</dbReference>
<comment type="caution">
    <text evidence="4">The sequence shown here is derived from an EMBL/GenBank/DDBJ whole genome shotgun (WGS) entry which is preliminary data.</text>
</comment>
<sequence length="280" mass="32367">MIQLGEFHDLKMIRETDHGVYLENDEGEEVLLPNKYVPQEWKEGDIIKVFIYLDHEERPVATTLEPKIKLDQFAKLRCVEVNKFGAFLDWGLEKHLFVPFKEQVIPMQPGEDYLVFCYLDLETERLAASSKVHAFVDNSVLTVEPFEEVNLLVSNMTELGYNVIINQLHLGLIYHDDVFKPLKIGDSLKGYIKKIRDDNKIDVILQRPGYRSIEPNAQKILDKLKSAGGFMNVSDKSDPDDIKDRLQMSKKSFKKAVGTLYKQRLIDIREDGIHLTDQDQ</sequence>
<dbReference type="PIRSF" id="PIRSF012524">
    <property type="entry name" value="YitL_S1"/>
    <property type="match status" value="1"/>
</dbReference>
<dbReference type="Pfam" id="PF13509">
    <property type="entry name" value="S1_2"/>
    <property type="match status" value="1"/>
</dbReference>
<feature type="domain" description="Conserved virulence factor B first S1" evidence="2">
    <location>
        <begin position="4"/>
        <end position="63"/>
    </location>
</feature>
<dbReference type="InterPro" id="IPR039566">
    <property type="entry name" value="CvfB_S1_st"/>
</dbReference>